<dbReference type="Proteomes" id="UP001301216">
    <property type="component" value="Unassembled WGS sequence"/>
</dbReference>
<proteinExistence type="predicted"/>
<accession>A0ABT3QMD0</accession>
<keyword evidence="2" id="KW-1185">Reference proteome</keyword>
<dbReference type="EMBL" id="JAPHAV010000002">
    <property type="protein sequence ID" value="MCX2696768.1"/>
    <property type="molecule type" value="Genomic_DNA"/>
</dbReference>
<name>A0ABT3QMD0_9HYPH</name>
<organism evidence="1 2">
    <name type="scientific">Ochrobactrum chromiisoli</name>
    <dbReference type="NCBI Taxonomy" id="2993941"/>
    <lineage>
        <taxon>Bacteria</taxon>
        <taxon>Pseudomonadati</taxon>
        <taxon>Pseudomonadota</taxon>
        <taxon>Alphaproteobacteria</taxon>
        <taxon>Hyphomicrobiales</taxon>
        <taxon>Brucellaceae</taxon>
        <taxon>Brucella/Ochrobactrum group</taxon>
        <taxon>Ochrobactrum</taxon>
    </lineage>
</organism>
<comment type="caution">
    <text evidence="1">The sequence shown here is derived from an EMBL/GenBank/DDBJ whole genome shotgun (WGS) entry which is preliminary data.</text>
</comment>
<gene>
    <name evidence="1" type="ORF">OPR82_08265</name>
</gene>
<evidence type="ECO:0000313" key="1">
    <source>
        <dbReference type="EMBL" id="MCX2696768.1"/>
    </source>
</evidence>
<sequence>MPEDLQVMQAAYNKSCVLLERCPKTHISKNDLAREVIKTFETGESDPDKIAKIAVQLELMRP</sequence>
<protein>
    <submittedName>
        <fullName evidence="1">Uncharacterized protein</fullName>
    </submittedName>
</protein>
<dbReference type="RefSeq" id="WP_265984227.1">
    <property type="nucleotide sequence ID" value="NZ_JAPHAV010000002.1"/>
</dbReference>
<reference evidence="1 2" key="1">
    <citation type="submission" date="2022-11" db="EMBL/GenBank/DDBJ databases">
        <title>Brucella sp. YY2X, whole genome shotgun sequencing project.</title>
        <authorList>
            <person name="Yang Y."/>
        </authorList>
    </citation>
    <scope>NUCLEOTIDE SEQUENCE [LARGE SCALE GENOMIC DNA]</scope>
    <source>
        <strain evidence="1 2">YY2X</strain>
    </source>
</reference>
<evidence type="ECO:0000313" key="2">
    <source>
        <dbReference type="Proteomes" id="UP001301216"/>
    </source>
</evidence>